<evidence type="ECO:0000256" key="1">
    <source>
        <dbReference type="SAM" id="Coils"/>
    </source>
</evidence>
<dbReference type="InterPro" id="IPR007409">
    <property type="entry name" value="Restrct_endonuc_type1_HsdR_N"/>
</dbReference>
<feature type="coiled-coil region" evidence="1">
    <location>
        <begin position="152"/>
        <end position="186"/>
    </location>
</feature>
<dbReference type="InterPro" id="IPR006935">
    <property type="entry name" value="Helicase/UvrB_N"/>
</dbReference>
<name>A0ABW1V6C3_9BACL</name>
<dbReference type="Gene3D" id="3.40.50.300">
    <property type="entry name" value="P-loop containing nucleotide triphosphate hydrolases"/>
    <property type="match status" value="2"/>
</dbReference>
<reference evidence="4" key="1">
    <citation type="journal article" date="2019" name="Int. J. Syst. Evol. Microbiol.">
        <title>The Global Catalogue of Microorganisms (GCM) 10K type strain sequencing project: providing services to taxonomists for standard genome sequencing and annotation.</title>
        <authorList>
            <consortium name="The Broad Institute Genomics Platform"/>
            <consortium name="The Broad Institute Genome Sequencing Center for Infectious Disease"/>
            <person name="Wu L."/>
            <person name="Ma J."/>
        </authorList>
    </citation>
    <scope>NUCLEOTIDE SEQUENCE [LARGE SCALE GENOMIC DNA]</scope>
    <source>
        <strain evidence="4">PCU 280</strain>
    </source>
</reference>
<dbReference type="RefSeq" id="WP_379234691.1">
    <property type="nucleotide sequence ID" value="NZ_JBHSTE010000004.1"/>
</dbReference>
<dbReference type="GO" id="GO:0004386">
    <property type="term" value="F:helicase activity"/>
    <property type="evidence" value="ECO:0007669"/>
    <property type="project" value="UniProtKB-KW"/>
</dbReference>
<keyword evidence="3" id="KW-0547">Nucleotide-binding</keyword>
<comment type="caution">
    <text evidence="3">The sequence shown here is derived from an EMBL/GenBank/DDBJ whole genome shotgun (WGS) entry which is preliminary data.</text>
</comment>
<keyword evidence="3" id="KW-0067">ATP-binding</keyword>
<dbReference type="Pfam" id="PF04313">
    <property type="entry name" value="HSDR_N"/>
    <property type="match status" value="1"/>
</dbReference>
<dbReference type="SUPFAM" id="SSF52540">
    <property type="entry name" value="P-loop containing nucleoside triphosphate hydrolases"/>
    <property type="match status" value="2"/>
</dbReference>
<gene>
    <name evidence="3" type="ORF">ACFP56_11870</name>
</gene>
<evidence type="ECO:0000259" key="2">
    <source>
        <dbReference type="PROSITE" id="PS51192"/>
    </source>
</evidence>
<dbReference type="InterPro" id="IPR050742">
    <property type="entry name" value="Helicase_Restrict-Modif_Enz"/>
</dbReference>
<dbReference type="EMBL" id="JBHSTE010000004">
    <property type="protein sequence ID" value="MFC6333317.1"/>
    <property type="molecule type" value="Genomic_DNA"/>
</dbReference>
<dbReference type="Pfam" id="PF04851">
    <property type="entry name" value="ResIII"/>
    <property type="match status" value="1"/>
</dbReference>
<feature type="domain" description="Helicase ATP-binding" evidence="2">
    <location>
        <begin position="356"/>
        <end position="516"/>
    </location>
</feature>
<keyword evidence="1" id="KW-0175">Coiled coil</keyword>
<sequence>MITNFSFLSSKMEYELFASACIEAERVLTTSPAMSAVGSRKALELAVKWVYAADRSMKAPYKDNLQSLIHESSFRYELEPQTWSKLLFIIKLGNVAVHTNKNVSHAEASLSLAALFEFIQWIDYCYGADYEERSYDETLIPSHIISVDTKRIKETESLIEQKNSELDKLRTQVEALSMQLTRDKTQHKAERSFNPQDISEFLTRKVYIDVDLKLLGWVIGDDAREEVEVHGMPNREQIGYVDYVLFGRDGLPLAVVEAKRTSVDPKKGVQQAKLYADCLERQYGQRPIIFNTNGFETWVWDDLTSPQRQISGVFSRSDLEKLIKRRSHKKKLIDIVIDDKITDRYYQKEAIRAVGAHIEQGHRKALIVMATGTGKTRTASSLTDVLSRGGHVTNVLFLADRKSLVKQAKDDFKNYLPDMTLCNLLDSKEDKSARIVFSTYPTILNAIDSAKSKDGQRLYTPAHFDLIIIDEAHRSIFKKYKAIFEYFDAVLLGLTATPKSDVDRNTYDFFELENKVPTYAYDYETARDVDKVLVRYVNIEPKTKLLENGITYDELSEEDKQRYEEDFIDEDGEIPDEVPAPAINRFIFNQGTVDLVLEDLMTRGIKVAGDDRIGKTIIFAANKKHADFIVKRFNALYPQYNGQWIRKITYEDTYAQSSIDEFKIADKAPFIAASVDMMDTGIDVPEVVNLVFFKKVRSKAKFWQMIGRGTRLRHNLFGEGQHKTHFMIFDYLSNFEFFRQNKEGLAGSEAISLSEAIFKKRVQIIEKLQHADYIDDSYQKFRTELVNIVHGQIQALNSDLVSVKLKLLYVETYKQKDKFISLHDSDVHLMNEHLSSLVFMEDQDEYAKRFDNLMYGLMLSSLDTSKSSKKDKKRLIDMGQALQRKASVPQVKAKIETIRMIDTDEFWNEAGVLDFEKVRVELRGLIRLTLDEGGQRIIYTNLKDEVLEEQIGKEMEAAYDFEDYKLKVNRYIEQNKDQIAIFKLRNNMELTKADYESLERVFTSELGTAEDYQREFQDTPFGLLVRKVAKLEMEAAMKVFSRFINDEALNQEQIVFVKKVVDYIVENGYIEKTAMLMSAPFDRPKSFAKLFDGAKQKKLVELVNKVRENAVRIVG</sequence>
<dbReference type="InterPro" id="IPR014001">
    <property type="entry name" value="Helicase_ATP-bd"/>
</dbReference>
<accession>A0ABW1V6C3</accession>
<dbReference type="InterPro" id="IPR001650">
    <property type="entry name" value="Helicase_C-like"/>
</dbReference>
<dbReference type="CDD" id="cd18032">
    <property type="entry name" value="DEXHc_RE_I_III_res"/>
    <property type="match status" value="1"/>
</dbReference>
<evidence type="ECO:0000313" key="3">
    <source>
        <dbReference type="EMBL" id="MFC6333317.1"/>
    </source>
</evidence>
<keyword evidence="4" id="KW-1185">Reference proteome</keyword>
<dbReference type="SMART" id="SM00487">
    <property type="entry name" value="DEXDc"/>
    <property type="match status" value="1"/>
</dbReference>
<dbReference type="PANTHER" id="PTHR47396">
    <property type="entry name" value="TYPE I RESTRICTION ENZYME ECOKI R PROTEIN"/>
    <property type="match status" value="1"/>
</dbReference>
<dbReference type="InterPro" id="IPR013670">
    <property type="entry name" value="EcoEI_R_C_dom"/>
</dbReference>
<dbReference type="CDD" id="cd18799">
    <property type="entry name" value="SF2_C_EcoAI-like"/>
    <property type="match status" value="1"/>
</dbReference>
<dbReference type="Gene3D" id="3.90.1570.30">
    <property type="match status" value="1"/>
</dbReference>
<organism evidence="3 4">
    <name type="scientific">Paenibacillus septentrionalis</name>
    <dbReference type="NCBI Taxonomy" id="429342"/>
    <lineage>
        <taxon>Bacteria</taxon>
        <taxon>Bacillati</taxon>
        <taxon>Bacillota</taxon>
        <taxon>Bacilli</taxon>
        <taxon>Bacillales</taxon>
        <taxon>Paenibacillaceae</taxon>
        <taxon>Paenibacillus</taxon>
    </lineage>
</organism>
<proteinExistence type="predicted"/>
<keyword evidence="3" id="KW-0378">Hydrolase</keyword>
<dbReference type="InterPro" id="IPR027417">
    <property type="entry name" value="P-loop_NTPase"/>
</dbReference>
<keyword evidence="3" id="KW-0347">Helicase</keyword>
<evidence type="ECO:0000313" key="4">
    <source>
        <dbReference type="Proteomes" id="UP001596233"/>
    </source>
</evidence>
<dbReference type="PANTHER" id="PTHR47396:SF1">
    <property type="entry name" value="ATP-DEPENDENT HELICASE IRC3-RELATED"/>
    <property type="match status" value="1"/>
</dbReference>
<protein>
    <submittedName>
        <fullName evidence="3">DEAD/DEAH box helicase family protein</fullName>
    </submittedName>
</protein>
<dbReference type="PROSITE" id="PS51192">
    <property type="entry name" value="HELICASE_ATP_BIND_1"/>
    <property type="match status" value="1"/>
</dbReference>
<dbReference type="Pfam" id="PF00271">
    <property type="entry name" value="Helicase_C"/>
    <property type="match status" value="1"/>
</dbReference>
<dbReference type="Pfam" id="PF08463">
    <property type="entry name" value="EcoEI_R_C"/>
    <property type="match status" value="1"/>
</dbReference>
<dbReference type="Proteomes" id="UP001596233">
    <property type="component" value="Unassembled WGS sequence"/>
</dbReference>